<dbReference type="Proteomes" id="UP001432322">
    <property type="component" value="Unassembled WGS sequence"/>
</dbReference>
<dbReference type="EMBL" id="BTSY01000006">
    <property type="protein sequence ID" value="GMT34332.1"/>
    <property type="molecule type" value="Genomic_DNA"/>
</dbReference>
<keyword evidence="6" id="KW-0325">Glycoprotein</keyword>
<evidence type="ECO:0000256" key="1">
    <source>
        <dbReference type="ARBA" id="ARBA00004141"/>
    </source>
</evidence>
<evidence type="ECO:0000256" key="5">
    <source>
        <dbReference type="ARBA" id="ARBA00023136"/>
    </source>
</evidence>
<feature type="transmembrane region" description="Helical" evidence="9">
    <location>
        <begin position="215"/>
        <end position="236"/>
    </location>
</feature>
<feature type="transmembrane region" description="Helical" evidence="9">
    <location>
        <begin position="338"/>
        <end position="358"/>
    </location>
</feature>
<organism evidence="10 11">
    <name type="scientific">Pristionchus fissidentatus</name>
    <dbReference type="NCBI Taxonomy" id="1538716"/>
    <lineage>
        <taxon>Eukaryota</taxon>
        <taxon>Metazoa</taxon>
        <taxon>Ecdysozoa</taxon>
        <taxon>Nematoda</taxon>
        <taxon>Chromadorea</taxon>
        <taxon>Rhabditida</taxon>
        <taxon>Rhabditina</taxon>
        <taxon>Diplogasteromorpha</taxon>
        <taxon>Diplogasteroidea</taxon>
        <taxon>Neodiplogasteridae</taxon>
        <taxon>Pristionchus</taxon>
    </lineage>
</organism>
<comment type="subcellular location">
    <subcellularLocation>
        <location evidence="1">Membrane</location>
        <topology evidence="1">Multi-pass membrane protein</topology>
    </subcellularLocation>
</comment>
<keyword evidence="3 9" id="KW-0812">Transmembrane</keyword>
<feature type="non-terminal residue" evidence="10">
    <location>
        <position position="1"/>
    </location>
</feature>
<dbReference type="PANTHER" id="PTHR23294:SF0">
    <property type="entry name" value="UNC93-LIKE PROTEIN MFSD11"/>
    <property type="match status" value="1"/>
</dbReference>
<evidence type="ECO:0000256" key="6">
    <source>
        <dbReference type="ARBA" id="ARBA00023180"/>
    </source>
</evidence>
<feature type="transmembrane region" description="Helical" evidence="9">
    <location>
        <begin position="79"/>
        <end position="97"/>
    </location>
</feature>
<comment type="similarity">
    <text evidence="2">Belongs to the unc-93 family.</text>
</comment>
<proteinExistence type="inferred from homology"/>
<dbReference type="SUPFAM" id="SSF103473">
    <property type="entry name" value="MFS general substrate transporter"/>
    <property type="match status" value="1"/>
</dbReference>
<dbReference type="Gene3D" id="1.20.1250.20">
    <property type="entry name" value="MFS general substrate transporter like domains"/>
    <property type="match status" value="2"/>
</dbReference>
<dbReference type="PANTHER" id="PTHR23294">
    <property type="entry name" value="ET TRANSLATION PRODUCT-RELATED"/>
    <property type="match status" value="1"/>
</dbReference>
<dbReference type="InterPro" id="IPR051617">
    <property type="entry name" value="UNC-93-like_regulator"/>
</dbReference>
<feature type="transmembrane region" description="Helical" evidence="9">
    <location>
        <begin position="52"/>
        <end position="72"/>
    </location>
</feature>
<evidence type="ECO:0000256" key="8">
    <source>
        <dbReference type="ARBA" id="ARBA00041910"/>
    </source>
</evidence>
<gene>
    <name evidence="10" type="ORF">PFISCL1PPCAC_25629</name>
</gene>
<evidence type="ECO:0000313" key="11">
    <source>
        <dbReference type="Proteomes" id="UP001432322"/>
    </source>
</evidence>
<feature type="transmembrane region" description="Helical" evidence="9">
    <location>
        <begin position="139"/>
        <end position="162"/>
    </location>
</feature>
<feature type="transmembrane region" description="Helical" evidence="9">
    <location>
        <begin position="264"/>
        <end position="287"/>
    </location>
</feature>
<keyword evidence="4 9" id="KW-1133">Transmembrane helix</keyword>
<dbReference type="Pfam" id="PF05978">
    <property type="entry name" value="UNC-93"/>
    <property type="match status" value="1"/>
</dbReference>
<keyword evidence="11" id="KW-1185">Reference proteome</keyword>
<comment type="caution">
    <text evidence="10">The sequence shown here is derived from an EMBL/GenBank/DDBJ whole genome shotgun (WGS) entry which is preliminary data.</text>
</comment>
<dbReference type="AlphaFoldDB" id="A0AAV5WX30"/>
<accession>A0AAV5WX30</accession>
<evidence type="ECO:0000256" key="2">
    <source>
        <dbReference type="ARBA" id="ARBA00009172"/>
    </source>
</evidence>
<feature type="transmembrane region" description="Helical" evidence="9">
    <location>
        <begin position="379"/>
        <end position="397"/>
    </location>
</feature>
<evidence type="ECO:0000256" key="4">
    <source>
        <dbReference type="ARBA" id="ARBA00022989"/>
    </source>
</evidence>
<reference evidence="10" key="1">
    <citation type="submission" date="2023-10" db="EMBL/GenBank/DDBJ databases">
        <title>Genome assembly of Pristionchus species.</title>
        <authorList>
            <person name="Yoshida K."/>
            <person name="Sommer R.J."/>
        </authorList>
    </citation>
    <scope>NUCLEOTIDE SEQUENCE</scope>
    <source>
        <strain evidence="10">RS5133</strain>
    </source>
</reference>
<name>A0AAV5WX30_9BILA</name>
<dbReference type="InterPro" id="IPR036259">
    <property type="entry name" value="MFS_trans_sf"/>
</dbReference>
<keyword evidence="5 9" id="KW-0472">Membrane</keyword>
<evidence type="ECO:0000313" key="10">
    <source>
        <dbReference type="EMBL" id="GMT34332.1"/>
    </source>
</evidence>
<dbReference type="InterPro" id="IPR010291">
    <property type="entry name" value="Ion_channel_UNC-93"/>
</dbReference>
<feature type="transmembrane region" description="Helical" evidence="9">
    <location>
        <begin position="403"/>
        <end position="422"/>
    </location>
</feature>
<feature type="non-terminal residue" evidence="10">
    <location>
        <position position="453"/>
    </location>
</feature>
<sequence>QMFASETWRVGQCGLGLCLILFAFLAMSSIEETTLRDMSARDPSISPKAGYYSQTIIYGMFVISNLIAPPIVALIGCRWSMVVGSVGYTIFMSQFLYLSNFTLYAGSALEGFAAGLMWTASGYYMALNSNADTVGRNSSILWMLSMSANVLGGIYLLIMFSVNDADEITESLTQILYGTFCGVALVGNIVFALLRNTPKEVEMREQKRAHYFQELVGTFRLLFTWKMALLAVPYAYTGLHTSFWSAVYPTSLSFTSNFPMSSKMVLGMNNLAVGLGGAFGCLLCIFLDRFITKIGRYMIVSIGGLLNCIALLLIGLNLPIDAPFEQTSSPSVIPPSPYVAVLSGFLLGLVDSAFNTQLYAITSSIYQENCAQAMALFKFYHALLSTVSMFYGGLLILPGQLAILAALTVASALCFAIVEFPIRRRIRLEQLRGIQSAESIDDQQENVLKNHDE</sequence>
<evidence type="ECO:0000256" key="9">
    <source>
        <dbReference type="SAM" id="Phobius"/>
    </source>
</evidence>
<feature type="transmembrane region" description="Helical" evidence="9">
    <location>
        <begin position="299"/>
        <end position="318"/>
    </location>
</feature>
<feature type="transmembrane region" description="Helical" evidence="9">
    <location>
        <begin position="174"/>
        <end position="194"/>
    </location>
</feature>
<protein>
    <recommendedName>
        <fullName evidence="7">UNC93-like protein MFSD11</fullName>
    </recommendedName>
    <alternativeName>
        <fullName evidence="8">Major facilitator superfamily domain-containing protein 11</fullName>
    </alternativeName>
</protein>
<evidence type="ECO:0000256" key="3">
    <source>
        <dbReference type="ARBA" id="ARBA00022692"/>
    </source>
</evidence>
<feature type="transmembrane region" description="Helical" evidence="9">
    <location>
        <begin position="103"/>
        <end position="127"/>
    </location>
</feature>
<dbReference type="GO" id="GO:0016020">
    <property type="term" value="C:membrane"/>
    <property type="evidence" value="ECO:0007669"/>
    <property type="project" value="UniProtKB-SubCell"/>
</dbReference>
<evidence type="ECO:0000256" key="7">
    <source>
        <dbReference type="ARBA" id="ARBA00040302"/>
    </source>
</evidence>